<evidence type="ECO:0000256" key="2">
    <source>
        <dbReference type="ARBA" id="ARBA00016013"/>
    </source>
</evidence>
<dbReference type="KEGG" id="ovb:NB640_09800"/>
<dbReference type="Pfam" id="PF13860">
    <property type="entry name" value="FlgD_ig"/>
    <property type="match status" value="1"/>
</dbReference>
<evidence type="ECO:0000313" key="8">
    <source>
        <dbReference type="EMBL" id="WAW09526.1"/>
    </source>
</evidence>
<keyword evidence="8" id="KW-0282">Flagellum</keyword>
<dbReference type="InterPro" id="IPR025965">
    <property type="entry name" value="FlgD/Vpr_Ig-like"/>
</dbReference>
<keyword evidence="9" id="KW-1185">Reference proteome</keyword>
<dbReference type="GO" id="GO:0044781">
    <property type="term" value="P:bacterial-type flagellum organization"/>
    <property type="evidence" value="ECO:0007669"/>
    <property type="project" value="UniProtKB-UniRule"/>
</dbReference>
<evidence type="ECO:0000256" key="3">
    <source>
        <dbReference type="ARBA" id="ARBA00022795"/>
    </source>
</evidence>
<protein>
    <recommendedName>
        <fullName evidence="2 5">Basal-body rod modification protein FlgD</fullName>
    </recommendedName>
</protein>
<feature type="domain" description="FlgD/Vpr Ig-like" evidence="6">
    <location>
        <begin position="122"/>
        <end position="194"/>
    </location>
</feature>
<proteinExistence type="inferred from homology"/>
<dbReference type="Pfam" id="PF13861">
    <property type="entry name" value="FLgD_tudor"/>
    <property type="match status" value="1"/>
</dbReference>
<evidence type="ECO:0000259" key="6">
    <source>
        <dbReference type="Pfam" id="PF13860"/>
    </source>
</evidence>
<dbReference type="AlphaFoldDB" id="A0A9E9P3V7"/>
<dbReference type="InterPro" id="IPR005648">
    <property type="entry name" value="FlgD"/>
</dbReference>
<dbReference type="Gene3D" id="2.30.30.910">
    <property type="match status" value="1"/>
</dbReference>
<comment type="similarity">
    <text evidence="1 5">Belongs to the FlgD family.</text>
</comment>
<sequence>MAVNNIDDALLNSVNTRNVNSSTKSAAQETEDRFLKLLIAQMQNQDPLNPMENAEVTSQMAQLSTVTGITQLNETLSALMTSLSSNQTLEAAAMIGHGVLVSGDSMVLSKADDITNEDGTTTTGQSLAIFGVDLESSATSVTVNIYNEKGALIKTMNIGAADAGVIPVSWDGSTNDGDTALPGKYTFTVEAASGSQSVKANPLAFGEVLSVTKGADNSVLLNVLTVGSVKLSDIRQIL</sequence>
<evidence type="ECO:0000256" key="4">
    <source>
        <dbReference type="ARBA" id="ARBA00024746"/>
    </source>
</evidence>
<evidence type="ECO:0000256" key="5">
    <source>
        <dbReference type="RuleBase" id="RU362076"/>
    </source>
</evidence>
<dbReference type="Gene3D" id="2.60.40.4070">
    <property type="match status" value="1"/>
</dbReference>
<dbReference type="EMBL" id="CP098242">
    <property type="protein sequence ID" value="WAW09526.1"/>
    <property type="molecule type" value="Genomic_DNA"/>
</dbReference>
<organism evidence="8 9">
    <name type="scientific">Oxalobacter vibrioformis</name>
    <dbReference type="NCBI Taxonomy" id="933080"/>
    <lineage>
        <taxon>Bacteria</taxon>
        <taxon>Pseudomonadati</taxon>
        <taxon>Pseudomonadota</taxon>
        <taxon>Betaproteobacteria</taxon>
        <taxon>Burkholderiales</taxon>
        <taxon>Oxalobacteraceae</taxon>
        <taxon>Oxalobacter</taxon>
    </lineage>
</organism>
<keyword evidence="8" id="KW-0966">Cell projection</keyword>
<reference evidence="8" key="1">
    <citation type="journal article" date="2022" name="Front. Microbiol.">
        <title>New perspectives on an old grouping: The genomic and phenotypic variability of Oxalobacter formigenes and the implications for calcium oxalate stone prevention.</title>
        <authorList>
            <person name="Chmiel J.A."/>
            <person name="Carr C."/>
            <person name="Stuivenberg G.A."/>
            <person name="Venema R."/>
            <person name="Chanyi R.M."/>
            <person name="Al K.F."/>
            <person name="Giguere D."/>
            <person name="Say H."/>
            <person name="Akouris P.P."/>
            <person name="Dominguez Romero S.A."/>
            <person name="Kwong A."/>
            <person name="Tai V."/>
            <person name="Koval S.F."/>
            <person name="Razvi H."/>
            <person name="Bjazevic J."/>
            <person name="Burton J.P."/>
        </authorList>
    </citation>
    <scope>NUCLEOTIDE SEQUENCE</scope>
    <source>
        <strain evidence="8">WoOx3</strain>
    </source>
</reference>
<dbReference type="Pfam" id="PF03963">
    <property type="entry name" value="FlgD"/>
    <property type="match status" value="1"/>
</dbReference>
<feature type="domain" description="FlgD Tudor-like" evidence="7">
    <location>
        <begin position="86"/>
        <end position="235"/>
    </location>
</feature>
<name>A0A9E9P3V7_9BURK</name>
<dbReference type="InterPro" id="IPR025963">
    <property type="entry name" value="FLgD_Tudor"/>
</dbReference>
<dbReference type="Proteomes" id="UP001156215">
    <property type="component" value="Chromosome"/>
</dbReference>
<keyword evidence="3 5" id="KW-1005">Bacterial flagellum biogenesis</keyword>
<comment type="function">
    <text evidence="4 5">Required for flagellar hook formation. May act as a scaffolding protein.</text>
</comment>
<evidence type="ECO:0000313" key="9">
    <source>
        <dbReference type="Proteomes" id="UP001156215"/>
    </source>
</evidence>
<evidence type="ECO:0000256" key="1">
    <source>
        <dbReference type="ARBA" id="ARBA00010577"/>
    </source>
</evidence>
<gene>
    <name evidence="8" type="ORF">NB640_09800</name>
</gene>
<keyword evidence="8" id="KW-0969">Cilium</keyword>
<accession>A0A9E9P3V7</accession>
<dbReference type="RefSeq" id="WP_269308526.1">
    <property type="nucleotide sequence ID" value="NZ_CP098242.1"/>
</dbReference>
<evidence type="ECO:0000259" key="7">
    <source>
        <dbReference type="Pfam" id="PF13861"/>
    </source>
</evidence>